<feature type="signal peptide" evidence="1">
    <location>
        <begin position="1"/>
        <end position="22"/>
    </location>
</feature>
<keyword evidence="1" id="KW-0732">Signal</keyword>
<name>A0A1V9XTV4_9ACAR</name>
<gene>
    <name evidence="2" type="ORF">BIW11_07486</name>
</gene>
<protein>
    <submittedName>
        <fullName evidence="2">Uncharacterized protein</fullName>
    </submittedName>
</protein>
<dbReference type="Proteomes" id="UP000192247">
    <property type="component" value="Unassembled WGS sequence"/>
</dbReference>
<dbReference type="OrthoDB" id="6514002at2759"/>
<keyword evidence="3" id="KW-1185">Reference proteome</keyword>
<evidence type="ECO:0000256" key="1">
    <source>
        <dbReference type="SAM" id="SignalP"/>
    </source>
</evidence>
<feature type="chain" id="PRO_5013116915" evidence="1">
    <location>
        <begin position="23"/>
        <end position="100"/>
    </location>
</feature>
<organism evidence="2 3">
    <name type="scientific">Tropilaelaps mercedesae</name>
    <dbReference type="NCBI Taxonomy" id="418985"/>
    <lineage>
        <taxon>Eukaryota</taxon>
        <taxon>Metazoa</taxon>
        <taxon>Ecdysozoa</taxon>
        <taxon>Arthropoda</taxon>
        <taxon>Chelicerata</taxon>
        <taxon>Arachnida</taxon>
        <taxon>Acari</taxon>
        <taxon>Parasitiformes</taxon>
        <taxon>Mesostigmata</taxon>
        <taxon>Gamasina</taxon>
        <taxon>Dermanyssoidea</taxon>
        <taxon>Laelapidae</taxon>
        <taxon>Tropilaelaps</taxon>
    </lineage>
</organism>
<evidence type="ECO:0000313" key="3">
    <source>
        <dbReference type="Proteomes" id="UP000192247"/>
    </source>
</evidence>
<accession>A0A1V9XTV4</accession>
<dbReference type="EMBL" id="MNPL01004236">
    <property type="protein sequence ID" value="OQR76883.1"/>
    <property type="molecule type" value="Genomic_DNA"/>
</dbReference>
<proteinExistence type="predicted"/>
<reference evidence="2 3" key="1">
    <citation type="journal article" date="2017" name="Gigascience">
        <title>Draft genome of the honey bee ectoparasitic mite, Tropilaelaps mercedesae, is shaped by the parasitic life history.</title>
        <authorList>
            <person name="Dong X."/>
            <person name="Armstrong S.D."/>
            <person name="Xia D."/>
            <person name="Makepeace B.L."/>
            <person name="Darby A.C."/>
            <person name="Kadowaki T."/>
        </authorList>
    </citation>
    <scope>NUCLEOTIDE SEQUENCE [LARGE SCALE GENOMIC DNA]</scope>
    <source>
        <strain evidence="2">Wuxi-XJTLU</strain>
    </source>
</reference>
<dbReference type="InParanoid" id="A0A1V9XTV4"/>
<sequence length="100" mass="11021">MGALPKMLALFLALLLAVAAHADGIKRMDCDAFCKKTGFRFNAGVCKCGYMLFANKRSVVDRDPRAEMAPDSQDEYQRIPVELGWGGPIYPALPLPRLYG</sequence>
<evidence type="ECO:0000313" key="2">
    <source>
        <dbReference type="EMBL" id="OQR76883.1"/>
    </source>
</evidence>
<dbReference type="AlphaFoldDB" id="A0A1V9XTV4"/>
<comment type="caution">
    <text evidence="2">The sequence shown here is derived from an EMBL/GenBank/DDBJ whole genome shotgun (WGS) entry which is preliminary data.</text>
</comment>